<dbReference type="Proteomes" id="UP001149860">
    <property type="component" value="Chromosome"/>
</dbReference>
<keyword evidence="2" id="KW-1185">Reference proteome</keyword>
<gene>
    <name evidence="1" type="ORF">O0236_008780</name>
</gene>
<evidence type="ECO:0000313" key="2">
    <source>
        <dbReference type="Proteomes" id="UP001149860"/>
    </source>
</evidence>
<protein>
    <submittedName>
        <fullName evidence="1">Helix-turn-helix transcriptional regulator</fullName>
    </submittedName>
</protein>
<proteinExistence type="predicted"/>
<accession>A0ACD5DE30</accession>
<sequence length="107" mass="12763">MNFSDKLKKCRNQKGITQEELADYLHVSRKTVSGWETGRSYPDVNIIINISDFFDVSFENLIRDDQVLSYYADQDKQLVKNKRLQKVLYVLNIILLFCDYLHMFYIK</sequence>
<organism evidence="1 2">
    <name type="scientific">Lentilactobacillus terminaliae</name>
    <dbReference type="NCBI Taxonomy" id="3003483"/>
    <lineage>
        <taxon>Bacteria</taxon>
        <taxon>Bacillati</taxon>
        <taxon>Bacillota</taxon>
        <taxon>Bacilli</taxon>
        <taxon>Lactobacillales</taxon>
        <taxon>Lactobacillaceae</taxon>
        <taxon>Lentilactobacillus</taxon>
    </lineage>
</organism>
<name>A0ACD5DE30_9LACO</name>
<evidence type="ECO:0000313" key="1">
    <source>
        <dbReference type="EMBL" id="XFD39481.1"/>
    </source>
</evidence>
<dbReference type="EMBL" id="CP168151">
    <property type="protein sequence ID" value="XFD39481.1"/>
    <property type="molecule type" value="Genomic_DNA"/>
</dbReference>
<reference evidence="1" key="1">
    <citation type="submission" date="2024-08" db="EMBL/GenBank/DDBJ databases">
        <title>Lentilactobacillus sp. nov., isolated from tree bark.</title>
        <authorList>
            <person name="Phuengjayaem S."/>
            <person name="Tanasupawat S."/>
        </authorList>
    </citation>
    <scope>NUCLEOTIDE SEQUENCE</scope>
    <source>
        <strain evidence="1">SPB1-3</strain>
    </source>
</reference>